<comment type="caution">
    <text evidence="2">The sequence shown here is derived from an EMBL/GenBank/DDBJ whole genome shotgun (WGS) entry which is preliminary data.</text>
</comment>
<protein>
    <recommendedName>
        <fullName evidence="4">Major facilitator superfamily (MFS) profile domain-containing protein</fullName>
    </recommendedName>
</protein>
<proteinExistence type="predicted"/>
<organism evidence="2 3">
    <name type="scientific">Limosilactobacillus antri DSM 16041</name>
    <dbReference type="NCBI Taxonomy" id="525309"/>
    <lineage>
        <taxon>Bacteria</taxon>
        <taxon>Bacillati</taxon>
        <taxon>Bacillota</taxon>
        <taxon>Bacilli</taxon>
        <taxon>Lactobacillales</taxon>
        <taxon>Lactobacillaceae</taxon>
        <taxon>Limosilactobacillus</taxon>
    </lineage>
</organism>
<evidence type="ECO:0008006" key="4">
    <source>
        <dbReference type="Google" id="ProtNLM"/>
    </source>
</evidence>
<dbReference type="SUPFAM" id="SSF103473">
    <property type="entry name" value="MFS general substrate transporter"/>
    <property type="match status" value="1"/>
</dbReference>
<dbReference type="Proteomes" id="UP000003675">
    <property type="component" value="Unassembled WGS sequence"/>
</dbReference>
<name>C8P898_9LACO</name>
<feature type="transmembrane region" description="Helical" evidence="1">
    <location>
        <begin position="55"/>
        <end position="75"/>
    </location>
</feature>
<accession>C8P898</accession>
<evidence type="ECO:0000313" key="2">
    <source>
        <dbReference type="EMBL" id="EEW53259.1"/>
    </source>
</evidence>
<gene>
    <name evidence="2" type="ORF">HMPREF0494_1542</name>
</gene>
<feature type="transmembrane region" description="Helical" evidence="1">
    <location>
        <begin position="12"/>
        <end position="35"/>
    </location>
</feature>
<sequence length="120" mass="13059">MPMIFFTPETNLLLVAGAYAFRIIGIATVMMPTFTEGLNALPIDLYVHGNAAASTARQIAGSLGTAVLMMIIAFGSKHVAGNNMLQAEQLNYGYRYAFLASFVFALIGFVLSFWLKSKQQ</sequence>
<reference evidence="2 3" key="1">
    <citation type="submission" date="2009-09" db="EMBL/GenBank/DDBJ databases">
        <authorList>
            <person name="Qin X."/>
            <person name="Bachman B."/>
            <person name="Battles P."/>
            <person name="Bell A."/>
            <person name="Bess C."/>
            <person name="Bickham C."/>
            <person name="Chaboub L."/>
            <person name="Chen D."/>
            <person name="Coyle M."/>
            <person name="Deiros D.R."/>
            <person name="Dinh H."/>
            <person name="Forbes L."/>
            <person name="Fowler G."/>
            <person name="Francisco L."/>
            <person name="Fu Q."/>
            <person name="Gubbala S."/>
            <person name="Hale W."/>
            <person name="Han Y."/>
            <person name="Hemphill L."/>
            <person name="Highlander S.K."/>
            <person name="Hirani K."/>
            <person name="Hogues M."/>
            <person name="Jackson L."/>
            <person name="Jakkamsetti A."/>
            <person name="Javaid M."/>
            <person name="Jiang H."/>
            <person name="Korchina V."/>
            <person name="Kovar C."/>
            <person name="Lara F."/>
            <person name="Lee S."/>
            <person name="Mata R."/>
            <person name="Mathew T."/>
            <person name="Moen C."/>
            <person name="Morales K."/>
            <person name="Munidasa M."/>
            <person name="Nazareth L."/>
            <person name="Ngo R."/>
            <person name="Nguyen L."/>
            <person name="Okwuonu G."/>
            <person name="Ongeri F."/>
            <person name="Patil S."/>
            <person name="Petrosino J."/>
            <person name="Pham C."/>
            <person name="Pham P."/>
            <person name="Pu L.-L."/>
            <person name="Puazo M."/>
            <person name="Raj R."/>
            <person name="Reid J."/>
            <person name="Rouhana J."/>
            <person name="Saada N."/>
            <person name="Shang Y."/>
            <person name="Simmons D."/>
            <person name="Thornton R."/>
            <person name="Warren J."/>
            <person name="Weissenberger G."/>
            <person name="Zhang J."/>
            <person name="Zhang L."/>
            <person name="Zhou C."/>
            <person name="Zhu D."/>
            <person name="Muzny D."/>
            <person name="Worley K."/>
            <person name="Gibbs R."/>
        </authorList>
    </citation>
    <scope>NUCLEOTIDE SEQUENCE [LARGE SCALE GENOMIC DNA]</scope>
    <source>
        <strain evidence="2 3">DSM 16041</strain>
    </source>
</reference>
<feature type="transmembrane region" description="Helical" evidence="1">
    <location>
        <begin position="96"/>
        <end position="115"/>
    </location>
</feature>
<evidence type="ECO:0000313" key="3">
    <source>
        <dbReference type="Proteomes" id="UP000003675"/>
    </source>
</evidence>
<dbReference type="AlphaFoldDB" id="C8P898"/>
<dbReference type="Gene3D" id="1.20.1250.20">
    <property type="entry name" value="MFS general substrate transporter like domains"/>
    <property type="match status" value="1"/>
</dbReference>
<dbReference type="EMBL" id="ACLL01000044">
    <property type="protein sequence ID" value="EEW53259.1"/>
    <property type="molecule type" value="Genomic_DNA"/>
</dbReference>
<keyword evidence="1" id="KW-0472">Membrane</keyword>
<dbReference type="STRING" id="525309.HMPREF0494_1542"/>
<evidence type="ECO:0000256" key="1">
    <source>
        <dbReference type="SAM" id="Phobius"/>
    </source>
</evidence>
<dbReference type="HOGENOM" id="CLU_2046592_0_0_9"/>
<keyword evidence="1" id="KW-1133">Transmembrane helix</keyword>
<keyword evidence="1" id="KW-0812">Transmembrane</keyword>
<dbReference type="InterPro" id="IPR036259">
    <property type="entry name" value="MFS_trans_sf"/>
</dbReference>
<dbReference type="eggNOG" id="COG2814">
    <property type="taxonomic scope" value="Bacteria"/>
</dbReference>